<dbReference type="Gene3D" id="3.30.450.20">
    <property type="entry name" value="PAS domain"/>
    <property type="match status" value="1"/>
</dbReference>
<dbReference type="InterPro" id="IPR011495">
    <property type="entry name" value="Sig_transdc_His_kin_sub2_dim/P"/>
</dbReference>
<dbReference type="GO" id="GO:0016020">
    <property type="term" value="C:membrane"/>
    <property type="evidence" value="ECO:0007669"/>
    <property type="project" value="InterPro"/>
</dbReference>
<keyword evidence="6 10" id="KW-0418">Kinase</keyword>
<evidence type="ECO:0000256" key="3">
    <source>
        <dbReference type="ARBA" id="ARBA00022553"/>
    </source>
</evidence>
<evidence type="ECO:0000256" key="4">
    <source>
        <dbReference type="ARBA" id="ARBA00022679"/>
    </source>
</evidence>
<organism evidence="10 11">
    <name type="scientific">Sphingomonas turrisvirgatae</name>
    <dbReference type="NCBI Taxonomy" id="1888892"/>
    <lineage>
        <taxon>Bacteria</taxon>
        <taxon>Pseudomonadati</taxon>
        <taxon>Pseudomonadota</taxon>
        <taxon>Alphaproteobacteria</taxon>
        <taxon>Sphingomonadales</taxon>
        <taxon>Sphingomonadaceae</taxon>
        <taxon>Sphingomonas</taxon>
    </lineage>
</organism>
<keyword evidence="11" id="KW-1185">Reference proteome</keyword>
<keyword evidence="8" id="KW-0472">Membrane</keyword>
<feature type="domain" description="HAMP" evidence="9">
    <location>
        <begin position="242"/>
        <end position="296"/>
    </location>
</feature>
<keyword evidence="5" id="KW-0547">Nucleotide-binding</keyword>
<reference evidence="10 11" key="1">
    <citation type="submission" date="2016-08" db="EMBL/GenBank/DDBJ databases">
        <title>Draft genome of the agarase producing Sphingomonas sp. MCT13.</title>
        <authorList>
            <person name="D'Andrea M.M."/>
            <person name="Rossolini G.M."/>
            <person name="Thaller M.C."/>
        </authorList>
    </citation>
    <scope>NUCLEOTIDE SEQUENCE [LARGE SCALE GENOMIC DNA]</scope>
    <source>
        <strain evidence="10 11">MCT13</strain>
    </source>
</reference>
<evidence type="ECO:0000256" key="6">
    <source>
        <dbReference type="ARBA" id="ARBA00022777"/>
    </source>
</evidence>
<dbReference type="GO" id="GO:0005524">
    <property type="term" value="F:ATP binding"/>
    <property type="evidence" value="ECO:0007669"/>
    <property type="project" value="UniProtKB-KW"/>
</dbReference>
<feature type="transmembrane region" description="Helical" evidence="8">
    <location>
        <begin position="219"/>
        <end position="240"/>
    </location>
</feature>
<proteinExistence type="predicted"/>
<keyword evidence="3" id="KW-0597">Phosphoprotein</keyword>
<dbReference type="SMART" id="SM00304">
    <property type="entry name" value="HAMP"/>
    <property type="match status" value="1"/>
</dbReference>
<dbReference type="Proteomes" id="UP000094487">
    <property type="component" value="Unassembled WGS sequence"/>
</dbReference>
<dbReference type="PANTHER" id="PTHR41523">
    <property type="entry name" value="TWO-COMPONENT SYSTEM SENSOR PROTEIN"/>
    <property type="match status" value="1"/>
</dbReference>
<evidence type="ECO:0000313" key="10">
    <source>
        <dbReference type="EMBL" id="ODP38737.1"/>
    </source>
</evidence>
<evidence type="ECO:0000256" key="5">
    <source>
        <dbReference type="ARBA" id="ARBA00022741"/>
    </source>
</evidence>
<keyword evidence="8" id="KW-0812">Transmembrane</keyword>
<dbReference type="InterPro" id="IPR003660">
    <property type="entry name" value="HAMP_dom"/>
</dbReference>
<evidence type="ECO:0000256" key="8">
    <source>
        <dbReference type="SAM" id="Phobius"/>
    </source>
</evidence>
<keyword evidence="4" id="KW-0808">Transferase</keyword>
<dbReference type="EMBL" id="MDDS01000013">
    <property type="protein sequence ID" value="ODP38737.1"/>
    <property type="molecule type" value="Genomic_DNA"/>
</dbReference>
<keyword evidence="7" id="KW-0067">ATP-binding</keyword>
<dbReference type="PROSITE" id="PS50885">
    <property type="entry name" value="HAMP"/>
    <property type="match status" value="1"/>
</dbReference>
<evidence type="ECO:0000313" key="11">
    <source>
        <dbReference type="Proteomes" id="UP000094487"/>
    </source>
</evidence>
<name>A0A1E3LY72_9SPHN</name>
<dbReference type="STRING" id="1888892.BFL28_00635"/>
<keyword evidence="8" id="KW-1133">Transmembrane helix</keyword>
<gene>
    <name evidence="10" type="ORF">BFL28_00635</name>
</gene>
<sequence length="503" mass="54244">MPTGVKVLVILSAALLPLALIAFFASLQTTRLADQEVRARLRIAIEESARSVRSELGYELRELRTALPATRDLPPNCGRLAGVFEPQAAAGIRYAMIDPAGRLLCGTPIAPARNGPAVPGESDIRLLAGRGVQIEVAGVSGHVARAFFPTAFITAAAEPSAMPDDYGVTLISTGQELTLREPPNQGMFSRNETQQVPVGVQNLALRMSVASAPINSSTILAAILPFVMWILAAGIAWFVVDRLLIRPLRRLRTTVGAYQPGELIDPVAGSDIPAQEIRALGDTFRELSRTVQAHESDLAEGLSRQTKLTREVHHRVKNNLQVIASLINFHARGAQGPEALAAYASIQRRVDSLAVVHRHHYAGFEETRGIELRPVIGELASNIRATAPEASPVGIVLDLEPLLVSQDSAVAIAFLITEMVELAMSCSPAAQVRITLKDQPAEPGRATLRISSPSLVESPEFTRLNDSRYGRIIGGLVRQLRSRLHHDLLVGAFELDVAITGRL</sequence>
<evidence type="ECO:0000259" key="9">
    <source>
        <dbReference type="PROSITE" id="PS50885"/>
    </source>
</evidence>
<dbReference type="Pfam" id="PF07568">
    <property type="entry name" value="HisKA_2"/>
    <property type="match status" value="1"/>
</dbReference>
<dbReference type="PANTHER" id="PTHR41523:SF8">
    <property type="entry name" value="ETHYLENE RESPONSE SENSOR PROTEIN"/>
    <property type="match status" value="1"/>
</dbReference>
<comment type="catalytic activity">
    <reaction evidence="1">
        <text>ATP + protein L-histidine = ADP + protein N-phospho-L-histidine.</text>
        <dbReference type="EC" id="2.7.13.3"/>
    </reaction>
</comment>
<protein>
    <recommendedName>
        <fullName evidence="2">histidine kinase</fullName>
        <ecNumber evidence="2">2.7.13.3</ecNumber>
    </recommendedName>
</protein>
<dbReference type="GO" id="GO:0007165">
    <property type="term" value="P:signal transduction"/>
    <property type="evidence" value="ECO:0007669"/>
    <property type="project" value="InterPro"/>
</dbReference>
<dbReference type="GO" id="GO:0004673">
    <property type="term" value="F:protein histidine kinase activity"/>
    <property type="evidence" value="ECO:0007669"/>
    <property type="project" value="UniProtKB-EC"/>
</dbReference>
<accession>A0A1E3LY72</accession>
<dbReference type="EC" id="2.7.13.3" evidence="2"/>
<dbReference type="AlphaFoldDB" id="A0A1E3LY72"/>
<evidence type="ECO:0000256" key="2">
    <source>
        <dbReference type="ARBA" id="ARBA00012438"/>
    </source>
</evidence>
<dbReference type="OrthoDB" id="9767435at2"/>
<evidence type="ECO:0000256" key="7">
    <source>
        <dbReference type="ARBA" id="ARBA00022840"/>
    </source>
</evidence>
<evidence type="ECO:0000256" key="1">
    <source>
        <dbReference type="ARBA" id="ARBA00000085"/>
    </source>
</evidence>
<comment type="caution">
    <text evidence="10">The sequence shown here is derived from an EMBL/GenBank/DDBJ whole genome shotgun (WGS) entry which is preliminary data.</text>
</comment>